<gene>
    <name evidence="2" type="ORF">K452DRAFT_238691</name>
</gene>
<dbReference type="AlphaFoldDB" id="A0A6A6AVR6"/>
<dbReference type="PANTHER" id="PTHR40462:SF1">
    <property type="entry name" value="EXPRESSED PROTEIN"/>
    <property type="match status" value="1"/>
</dbReference>
<evidence type="ECO:0000313" key="2">
    <source>
        <dbReference type="EMBL" id="KAF2135790.1"/>
    </source>
</evidence>
<accession>A0A6A6AVR6</accession>
<protein>
    <submittedName>
        <fullName evidence="2">Uncharacterized protein</fullName>
    </submittedName>
</protein>
<dbReference type="RefSeq" id="XP_033391508.1">
    <property type="nucleotide sequence ID" value="XM_033537666.1"/>
</dbReference>
<dbReference type="PANTHER" id="PTHR40462">
    <property type="entry name" value="CHROMOSOME 1, WHOLE GENOME SHOTGUN SEQUENCE"/>
    <property type="match status" value="1"/>
</dbReference>
<feature type="region of interest" description="Disordered" evidence="1">
    <location>
        <begin position="1"/>
        <end position="29"/>
    </location>
</feature>
<name>A0A6A6AVR6_9PEZI</name>
<keyword evidence="3" id="KW-1185">Reference proteome</keyword>
<proteinExistence type="predicted"/>
<organism evidence="2 3">
    <name type="scientific">Aplosporella prunicola CBS 121167</name>
    <dbReference type="NCBI Taxonomy" id="1176127"/>
    <lineage>
        <taxon>Eukaryota</taxon>
        <taxon>Fungi</taxon>
        <taxon>Dikarya</taxon>
        <taxon>Ascomycota</taxon>
        <taxon>Pezizomycotina</taxon>
        <taxon>Dothideomycetes</taxon>
        <taxon>Dothideomycetes incertae sedis</taxon>
        <taxon>Botryosphaeriales</taxon>
        <taxon>Aplosporellaceae</taxon>
        <taxon>Aplosporella</taxon>
    </lineage>
</organism>
<dbReference type="GeneID" id="54295162"/>
<sequence length="103" mass="12079">MDKVTGREKEEEARWQRQQEEKNKSVFQKWSDRLNEAAGGGPEAEKTEDLLDKAIDAYQEHVMHEGPQDNESAIEQAKDEFISDYIRRMYKAKTGHEFPIHDK</sequence>
<dbReference type="OrthoDB" id="3050608at2759"/>
<evidence type="ECO:0000313" key="3">
    <source>
        <dbReference type="Proteomes" id="UP000799438"/>
    </source>
</evidence>
<dbReference type="Proteomes" id="UP000799438">
    <property type="component" value="Unassembled WGS sequence"/>
</dbReference>
<dbReference type="EMBL" id="ML995551">
    <property type="protein sequence ID" value="KAF2135790.1"/>
    <property type="molecule type" value="Genomic_DNA"/>
</dbReference>
<evidence type="ECO:0000256" key="1">
    <source>
        <dbReference type="SAM" id="MobiDB-lite"/>
    </source>
</evidence>
<reference evidence="2" key="1">
    <citation type="journal article" date="2020" name="Stud. Mycol.">
        <title>101 Dothideomycetes genomes: a test case for predicting lifestyles and emergence of pathogens.</title>
        <authorList>
            <person name="Haridas S."/>
            <person name="Albert R."/>
            <person name="Binder M."/>
            <person name="Bloem J."/>
            <person name="Labutti K."/>
            <person name="Salamov A."/>
            <person name="Andreopoulos B."/>
            <person name="Baker S."/>
            <person name="Barry K."/>
            <person name="Bills G."/>
            <person name="Bluhm B."/>
            <person name="Cannon C."/>
            <person name="Castanera R."/>
            <person name="Culley D."/>
            <person name="Daum C."/>
            <person name="Ezra D."/>
            <person name="Gonzalez J."/>
            <person name="Henrissat B."/>
            <person name="Kuo A."/>
            <person name="Liang C."/>
            <person name="Lipzen A."/>
            <person name="Lutzoni F."/>
            <person name="Magnuson J."/>
            <person name="Mondo S."/>
            <person name="Nolan M."/>
            <person name="Ohm R."/>
            <person name="Pangilinan J."/>
            <person name="Park H.-J."/>
            <person name="Ramirez L."/>
            <person name="Alfaro M."/>
            <person name="Sun H."/>
            <person name="Tritt A."/>
            <person name="Yoshinaga Y."/>
            <person name="Zwiers L.-H."/>
            <person name="Turgeon B."/>
            <person name="Goodwin S."/>
            <person name="Spatafora J."/>
            <person name="Crous P."/>
            <person name="Grigoriev I."/>
        </authorList>
    </citation>
    <scope>NUCLEOTIDE SEQUENCE</scope>
    <source>
        <strain evidence="2">CBS 121167</strain>
    </source>
</reference>